<reference evidence="1" key="1">
    <citation type="submission" date="2019-08" db="EMBL/GenBank/DDBJ databases">
        <authorList>
            <person name="Kucharzyk K."/>
            <person name="Murdoch R.W."/>
            <person name="Higgins S."/>
            <person name="Loffler F."/>
        </authorList>
    </citation>
    <scope>NUCLEOTIDE SEQUENCE</scope>
</reference>
<accession>A0A645G640</accession>
<proteinExistence type="predicted"/>
<organism evidence="1">
    <name type="scientific">bioreactor metagenome</name>
    <dbReference type="NCBI Taxonomy" id="1076179"/>
    <lineage>
        <taxon>unclassified sequences</taxon>
        <taxon>metagenomes</taxon>
        <taxon>ecological metagenomes</taxon>
    </lineage>
</organism>
<dbReference type="AlphaFoldDB" id="A0A645G640"/>
<protein>
    <submittedName>
        <fullName evidence="1">Uncharacterized protein</fullName>
    </submittedName>
</protein>
<sequence length="102" mass="11684">MLLILFQLDFIIDVHDLSIYSDPDKARFFHFSDELLMLAFFPSHYGSKDLQLCPAAQGCQVVHHLVDGLLRYLFAALGTVRYSYSCIEKPEIIIYLSDGSYC</sequence>
<gene>
    <name evidence="1" type="ORF">SDC9_168976</name>
</gene>
<comment type="caution">
    <text evidence="1">The sequence shown here is derived from an EMBL/GenBank/DDBJ whole genome shotgun (WGS) entry which is preliminary data.</text>
</comment>
<name>A0A645G640_9ZZZZ</name>
<evidence type="ECO:0000313" key="1">
    <source>
        <dbReference type="EMBL" id="MPN21596.1"/>
    </source>
</evidence>
<dbReference type="EMBL" id="VSSQ01069608">
    <property type="protein sequence ID" value="MPN21596.1"/>
    <property type="molecule type" value="Genomic_DNA"/>
</dbReference>